<dbReference type="Proteomes" id="UP000006530">
    <property type="component" value="Segment"/>
</dbReference>
<dbReference type="InterPro" id="IPR004260">
    <property type="entry name" value="Pyr-dimer_DNA_glycosylase"/>
</dbReference>
<keyword evidence="2" id="KW-1185">Reference proteome</keyword>
<name>E3SMX0_9CAUD</name>
<sequence>MNIFVTDPDPTVSAKVLPDKHIVKMPLETCQMLSIVCSDEWGHSYGKIHRNDGQPYKTSKGAFRNHPCTIWANDSLANAWWLLTHGIALSLEYSHRYGKVHSCHRPLLEARDLMPSADYTEHTPFVFAGPDQFKYDTTIDIFTAYKYYISSKPWAADNYLRDPSRKPHWLS</sequence>
<reference evidence="1 2" key="1">
    <citation type="journal article" date="2010" name="Environ. Microbiol.">
        <title>Genomic analysis of oceanic cyanobacterial myoviruses compared with T4-like myoviruses from diverse hosts and environments.</title>
        <authorList>
            <person name="Sullivan M.B."/>
            <person name="Huang K.H."/>
            <person name="Ignacio-Espinoza J.C."/>
            <person name="Berlin A.M."/>
            <person name="Kelly L."/>
            <person name="Weigele P.R."/>
            <person name="DeFrancesco A.S."/>
            <person name="Kern S.E."/>
            <person name="Thompson L.R."/>
            <person name="Young S."/>
            <person name="Yandava C."/>
            <person name="Fu R."/>
            <person name="Krastins B."/>
            <person name="Chase M."/>
            <person name="Sarracino D."/>
            <person name="Osburne M.S."/>
            <person name="Henn M.R."/>
            <person name="Chisholm S.W."/>
        </authorList>
    </citation>
    <scope>NUCLEOTIDE SEQUENCE [LARGE SCALE GENOMIC DNA]</scope>
    <source>
        <strain evidence="1">M4-247</strain>
    </source>
</reference>
<dbReference type="RefSeq" id="YP_004322564.1">
    <property type="nucleotide sequence ID" value="NC_015280.1"/>
</dbReference>
<proteinExistence type="predicted"/>
<accession>E3SMX0</accession>
<dbReference type="GeneID" id="10327052"/>
<gene>
    <name evidence="1" type="ORF">PHM1_139</name>
</gene>
<organism evidence="1 2">
    <name type="scientific">Prochlorococcus phage P-HM1</name>
    <dbReference type="NCBI Taxonomy" id="445700"/>
    <lineage>
        <taxon>Viruses</taxon>
        <taxon>Duplodnaviria</taxon>
        <taxon>Heunggongvirae</taxon>
        <taxon>Uroviricota</taxon>
        <taxon>Caudoviricetes</taxon>
        <taxon>Eurybiavirus</taxon>
        <taxon>Eurybiavirus PHM2</taxon>
    </lineage>
</organism>
<dbReference type="EMBL" id="GU071101">
    <property type="protein sequence ID" value="ADO98763.1"/>
    <property type="molecule type" value="Genomic_DNA"/>
</dbReference>
<dbReference type="OrthoDB" id="9403at10239"/>
<protein>
    <submittedName>
        <fullName evidence="1">Uncharacterized protein</fullName>
    </submittedName>
</protein>
<dbReference type="Pfam" id="PF03013">
    <property type="entry name" value="Pyr_excise"/>
    <property type="match status" value="1"/>
</dbReference>
<evidence type="ECO:0000313" key="1">
    <source>
        <dbReference type="EMBL" id="ADO98763.1"/>
    </source>
</evidence>
<evidence type="ECO:0000313" key="2">
    <source>
        <dbReference type="Proteomes" id="UP000006530"/>
    </source>
</evidence>
<dbReference type="KEGG" id="vg:10327052"/>